<feature type="compositionally biased region" description="Basic residues" evidence="1">
    <location>
        <begin position="69"/>
        <end position="79"/>
    </location>
</feature>
<evidence type="ECO:0000256" key="1">
    <source>
        <dbReference type="SAM" id="MobiDB-lite"/>
    </source>
</evidence>
<protein>
    <submittedName>
        <fullName evidence="2">Uncharacterized protein</fullName>
    </submittedName>
</protein>
<dbReference type="STRING" id="1612308.SAMN05444581_12141"/>
<dbReference type="RefSeq" id="WP_091685985.1">
    <property type="nucleotide sequence ID" value="NZ_FOSN01000021.1"/>
</dbReference>
<proteinExistence type="predicted"/>
<dbReference type="InterPro" id="IPR047675">
    <property type="entry name" value="Putative_zinc-bd"/>
</dbReference>
<feature type="region of interest" description="Disordered" evidence="1">
    <location>
        <begin position="69"/>
        <end position="91"/>
    </location>
</feature>
<dbReference type="EMBL" id="FOSN01000021">
    <property type="protein sequence ID" value="SFK79509.1"/>
    <property type="molecule type" value="Genomic_DNA"/>
</dbReference>
<feature type="region of interest" description="Disordered" evidence="1">
    <location>
        <begin position="139"/>
        <end position="159"/>
    </location>
</feature>
<reference evidence="2 3" key="1">
    <citation type="submission" date="2016-10" db="EMBL/GenBank/DDBJ databases">
        <authorList>
            <person name="de Groot N.N."/>
        </authorList>
    </citation>
    <scope>NUCLEOTIDE SEQUENCE [LARGE SCALE GENOMIC DNA]</scope>
    <source>
        <strain evidence="2 3">NE2</strain>
    </source>
</reference>
<dbReference type="AlphaFoldDB" id="A0A1I4CGU1"/>
<sequence length="159" mass="17843">MTFPRKAKRLYTFHRSPAWRKRCSDLMKRINAERLAAGPAGRCGARRKRDGEPCQQLVLFSNGRCKFHGGKTPKGKNWHKLQLPPSDAGADADALARKERMIFQRQKKRAAARAAKLAAMTPEQRAAYDNQFAKRVTTPGPVAHRAGIRKAAARRQSLP</sequence>
<evidence type="ECO:0000313" key="2">
    <source>
        <dbReference type="EMBL" id="SFK79509.1"/>
    </source>
</evidence>
<name>A0A1I4CGU1_9HYPH</name>
<organism evidence="2 3">
    <name type="scientific">Methylocapsa palsarum</name>
    <dbReference type="NCBI Taxonomy" id="1612308"/>
    <lineage>
        <taxon>Bacteria</taxon>
        <taxon>Pseudomonadati</taxon>
        <taxon>Pseudomonadota</taxon>
        <taxon>Alphaproteobacteria</taxon>
        <taxon>Hyphomicrobiales</taxon>
        <taxon>Beijerinckiaceae</taxon>
        <taxon>Methylocapsa</taxon>
    </lineage>
</organism>
<dbReference type="NCBIfam" id="NF041373">
    <property type="entry name" value="HGG_STG"/>
    <property type="match status" value="1"/>
</dbReference>
<keyword evidence="3" id="KW-1185">Reference proteome</keyword>
<accession>A0A1I4CGU1</accession>
<dbReference type="Proteomes" id="UP000198755">
    <property type="component" value="Unassembled WGS sequence"/>
</dbReference>
<evidence type="ECO:0000313" key="3">
    <source>
        <dbReference type="Proteomes" id="UP000198755"/>
    </source>
</evidence>
<gene>
    <name evidence="2" type="ORF">SAMN05444581_12141</name>
</gene>